<dbReference type="Proteomes" id="UP000649617">
    <property type="component" value="Unassembled WGS sequence"/>
</dbReference>
<keyword evidence="6" id="KW-1185">Reference proteome</keyword>
<comment type="similarity">
    <text evidence="1">Belongs to the glycosyltransferase 47 family.</text>
</comment>
<feature type="coiled-coil region" evidence="2">
    <location>
        <begin position="805"/>
        <end position="861"/>
    </location>
</feature>
<feature type="compositionally biased region" description="Basic and acidic residues" evidence="3">
    <location>
        <begin position="1172"/>
        <end position="1186"/>
    </location>
</feature>
<dbReference type="PANTHER" id="PTHR11062:SF281">
    <property type="entry name" value="EXOSTOSIN-LIKE 2"/>
    <property type="match status" value="1"/>
</dbReference>
<evidence type="ECO:0000259" key="4">
    <source>
        <dbReference type="Pfam" id="PF03016"/>
    </source>
</evidence>
<dbReference type="PANTHER" id="PTHR11062">
    <property type="entry name" value="EXOSTOSIN HEPARAN SULFATE GLYCOSYLTRANSFERASE -RELATED"/>
    <property type="match status" value="1"/>
</dbReference>
<organism evidence="5 6">
    <name type="scientific">Symbiodinium pilosum</name>
    <name type="common">Dinoflagellate</name>
    <dbReference type="NCBI Taxonomy" id="2952"/>
    <lineage>
        <taxon>Eukaryota</taxon>
        <taxon>Sar</taxon>
        <taxon>Alveolata</taxon>
        <taxon>Dinophyceae</taxon>
        <taxon>Suessiales</taxon>
        <taxon>Symbiodiniaceae</taxon>
        <taxon>Symbiodinium</taxon>
    </lineage>
</organism>
<evidence type="ECO:0000256" key="1">
    <source>
        <dbReference type="ARBA" id="ARBA00010271"/>
    </source>
</evidence>
<dbReference type="GO" id="GO:0016757">
    <property type="term" value="F:glycosyltransferase activity"/>
    <property type="evidence" value="ECO:0007669"/>
    <property type="project" value="InterPro"/>
</dbReference>
<sequence>MDGLFTDPNCTQSVPWATWLGGLGALTLGAGAAEPGLPEAQRAQQAEEAAAALGLSPDPACFLGAATLLLAQVAGSWRRGRFVAALHTFALLHDHFLTAAHPGFFVHSAWPVGDQDVRYWKDRLLYQIRRFRELVGRSLHLGASAFTEESIPDDVERENLGGFASHALRQQEAGYRQRGRNSTDPTLGWRPSWELSAPAALIPFKDAAPPLRVFVYGEGDADPVGKLTRSPAFCHYRQWGMDVGFHDFFRTSPIRTFDPEIADYFFVPTYACCHQVAGIADFDELDADHKVLVSQLAYFQRSRGQDHIFSFHYIDLFPSWRKHIPRSVFLTPETEVGFERSLNDFGADQERFPPFNPLKDIVVPPYINMKDILGFDMHAKPMREREHLATFAGKLWSDIVEAADVRGKVVALSPAPGFKIHAFASIRDMLNPDGMQRLMGNSVFCLVPRGRAAWSVRFFEALWAGCVPVLLSDHYQPSFDQLFDVSRFVIKWPVSRIDDSLVAYLHSLPLEVAERYAEEARRVRCWYLYPPPEVSWIGDWPARNELEEVERRVCPNLSSSRNAFQAVVEILRRRAVKTRLRPDGFYAADPARGYQPMPMDDQLRYVGFDKGFCLKLLALCSSDMPAARPVSKVVGLLQGMKEQLESEAEEETDIMEKYNCWCKENGEEKEKAILEARSNIKEWKTRITELTAVSSSLATECNNLQQEVDKNEASLDESMALRKKQVAKFQEDEREMFNNLNSVRSAQVALNTSVHPSFLQRPEDTPVRLLRSVAERQGDYLKSESRQQLMAFLQDPTSGSVRGVIDGLETDFEGSLKELQEEELQNKAAYDKLVSAKRKEIDSAKVQIATKKEEKTAADEERLQKKQAVKDAQGSVDEDLAFAKKVQEQCDVKNKEWDKRQATRADEMEAVTKAIEILDSDESFDLFGKTMSPSLLQLTSQKASAMPEQIYNKLLALGKAHDARLVTLSLEAKVDGLAKVRKQIDSMVAALKEEQAAEVKKKDYCIEELQKNRLAADDKKRESEGFSAAAEDLKQKVKAVDLQMKGVEGEVAELKKQQKLAAQNREKENSEFQKVVDEQRQTQVLLKKALGVLAAFYNKKEDDSFLQKAHPKEPETFRSYKKSSANNGVMMMLQQLVADAKEMEAESTAAEREAQKDYEDFGKETNTALATKGKELEDQAEQKAKLTERMVQAHQSEKGAKAEVENLAGLEGDLHETCDFTVQNFDARQRARAEEVEALLEAKSNLSGAK</sequence>
<evidence type="ECO:0000313" key="6">
    <source>
        <dbReference type="Proteomes" id="UP000649617"/>
    </source>
</evidence>
<proteinExistence type="inferred from homology"/>
<accession>A0A812VNA0</accession>
<dbReference type="InterPro" id="IPR004263">
    <property type="entry name" value="Exostosin"/>
</dbReference>
<dbReference type="Pfam" id="PF03016">
    <property type="entry name" value="Exostosin_GT47"/>
    <property type="match status" value="1"/>
</dbReference>
<dbReference type="InterPro" id="IPR040911">
    <property type="entry name" value="Exostosin_GT47"/>
</dbReference>
<reference evidence="5" key="1">
    <citation type="submission" date="2021-02" db="EMBL/GenBank/DDBJ databases">
        <authorList>
            <person name="Dougan E. K."/>
            <person name="Rhodes N."/>
            <person name="Thang M."/>
            <person name="Chan C."/>
        </authorList>
    </citation>
    <scope>NUCLEOTIDE SEQUENCE</scope>
</reference>
<feature type="coiled-coil region" evidence="2">
    <location>
        <begin position="977"/>
        <end position="1071"/>
    </location>
</feature>
<dbReference type="OrthoDB" id="1924787at2759"/>
<gene>
    <name evidence="5" type="primary">F8H</name>
    <name evidence="5" type="ORF">SPIL2461_LOCUS16607</name>
</gene>
<dbReference type="AlphaFoldDB" id="A0A812VNA0"/>
<feature type="domain" description="Exostosin GT47" evidence="4">
    <location>
        <begin position="209"/>
        <end position="503"/>
    </location>
</feature>
<keyword evidence="2" id="KW-0175">Coiled coil</keyword>
<name>A0A812VNA0_SYMPI</name>
<dbReference type="EMBL" id="CAJNIZ010042690">
    <property type="protein sequence ID" value="CAE7632346.1"/>
    <property type="molecule type" value="Genomic_DNA"/>
</dbReference>
<comment type="caution">
    <text evidence="5">The sequence shown here is derived from an EMBL/GenBank/DDBJ whole genome shotgun (WGS) entry which is preliminary data.</text>
</comment>
<evidence type="ECO:0000313" key="5">
    <source>
        <dbReference type="EMBL" id="CAE7632346.1"/>
    </source>
</evidence>
<feature type="region of interest" description="Disordered" evidence="3">
    <location>
        <begin position="1165"/>
        <end position="1186"/>
    </location>
</feature>
<evidence type="ECO:0000256" key="3">
    <source>
        <dbReference type="SAM" id="MobiDB-lite"/>
    </source>
</evidence>
<evidence type="ECO:0000256" key="2">
    <source>
        <dbReference type="SAM" id="Coils"/>
    </source>
</evidence>
<protein>
    <submittedName>
        <fullName evidence="5">F8H protein</fullName>
    </submittedName>
</protein>